<dbReference type="InterPro" id="IPR013320">
    <property type="entry name" value="ConA-like_dom_sf"/>
</dbReference>
<dbReference type="InterPro" id="IPR006597">
    <property type="entry name" value="Sel1-like"/>
</dbReference>
<dbReference type="InterPro" id="IPR011990">
    <property type="entry name" value="TPR-like_helical_dom_sf"/>
</dbReference>
<gene>
    <name evidence="1" type="ORF">OKA104_LOCUS15543</name>
</gene>
<accession>A0A818Y5I1</accession>
<dbReference type="SUPFAM" id="SSF49899">
    <property type="entry name" value="Concanavalin A-like lectins/glucanases"/>
    <property type="match status" value="1"/>
</dbReference>
<evidence type="ECO:0000313" key="2">
    <source>
        <dbReference type="Proteomes" id="UP000663881"/>
    </source>
</evidence>
<dbReference type="AlphaFoldDB" id="A0A818Y5I1"/>
<reference evidence="1" key="1">
    <citation type="submission" date="2021-02" db="EMBL/GenBank/DDBJ databases">
        <authorList>
            <person name="Nowell W R."/>
        </authorList>
    </citation>
    <scope>NUCLEOTIDE SEQUENCE</scope>
</reference>
<sequence>MLSKNYLNVIFIYSIYCFYLTQCQITNEYNQLLSNELDYIDVKYIPTIIHNDNVYLPIIYKCSSLSRRRISLSIRIERTLYRYNFAVFRRHWFCQNTTQMKIRYIRVRLHRSLAYASDSQSNFQSLPIEQGQLHLIMYNNEQENENEILRKVLYTIRFLPVHKRPSFRSFRWNPLVNKTTENICLKESEIVRVINYPLVMTGNAYGKYFTLPQYQQYSLRLEQQMRLTRPKFSIIFWLYIDEYCTSEYFRNYCGILQHLTFNNTHLTPEIFLSQEGRIRVNLYGSLYALEGTGAETIASVPRHDWCRVALIVDEYHWKIYINCVQTWDKPIIASHTSSIYYYSNDELGTFIVGGSDITHAFRGFISQMDIYRRIALTYEQLPKKLDMSSMPFLPSIVPQSNECKYYIHLFKQCYEQFILFNKRIQQKFTCNARPFVFNKSNQQCLLIRTWKQKLSSGDIRYRIFRALRRQIMNSTTDVANKLFDLTIKLLENDNIDISCNQIITWSEQAMCYGHPSAHSLLATFYQFGLCGIKRNSTRVYAGAPICLSSKYIADAISNEEALELLFSGALYNDRISLLALGHRHYYGFDGFPLDYDAAYVYYRQMSVISRHEYYNPKSGEAAMEFIHLTDEKLIEELTFDKSDSFYWLKQQATQGVVSAQSYLGGLMYNGRNGLTRNIQAAVEYFRLGAAQNDASSHFSYGLALLKGQGVKQNITEAIIQLEKAVEHGYLGALVSLGYHAYEMEKNYTKAVRYWKDCFDRIHDIHCAYNLGIMWTAGHYPPHYVVDHVQAWYYYSFAALHGQIDAKTVVAYYNARGGHPVIIRNASLSAIWARNVAEESSGVGTIARRALEAYRDRRWQTSFIFYLQTALAGVKLGYFNAGYLCKDFKNESSYDCIEEFLNKYLIIHGDNTNVDSYALSTVADYYQWNKINLTKVIQLYAQLYRNGDPQGLYNLAQMEENSNSNDTIPMDIWIDIGIKFDEKIVSNRYRKLQAIYQHCRKLKTAKSDESYIPCTLAYIKVSIIIFLNEQSKIVITITLTILTTYLYFY</sequence>
<protein>
    <submittedName>
        <fullName evidence="1">Uncharacterized protein</fullName>
    </submittedName>
</protein>
<comment type="caution">
    <text evidence="1">The sequence shown here is derived from an EMBL/GenBank/DDBJ whole genome shotgun (WGS) entry which is preliminary data.</text>
</comment>
<dbReference type="InterPro" id="IPR042756">
    <property type="entry name" value="Sel-1L3"/>
</dbReference>
<dbReference type="EMBL" id="CAJOAY010000857">
    <property type="protein sequence ID" value="CAF3748545.1"/>
    <property type="molecule type" value="Genomic_DNA"/>
</dbReference>
<dbReference type="Gene3D" id="2.60.120.200">
    <property type="match status" value="1"/>
</dbReference>
<organism evidence="1 2">
    <name type="scientific">Adineta steineri</name>
    <dbReference type="NCBI Taxonomy" id="433720"/>
    <lineage>
        <taxon>Eukaryota</taxon>
        <taxon>Metazoa</taxon>
        <taxon>Spiralia</taxon>
        <taxon>Gnathifera</taxon>
        <taxon>Rotifera</taxon>
        <taxon>Eurotatoria</taxon>
        <taxon>Bdelloidea</taxon>
        <taxon>Adinetida</taxon>
        <taxon>Adinetidae</taxon>
        <taxon>Adineta</taxon>
    </lineage>
</organism>
<dbReference type="SUPFAM" id="SSF81901">
    <property type="entry name" value="HCP-like"/>
    <property type="match status" value="1"/>
</dbReference>
<evidence type="ECO:0000313" key="1">
    <source>
        <dbReference type="EMBL" id="CAF3748545.1"/>
    </source>
</evidence>
<proteinExistence type="predicted"/>
<dbReference type="Pfam" id="PF08238">
    <property type="entry name" value="Sel1"/>
    <property type="match status" value="5"/>
</dbReference>
<name>A0A818Y5I1_9BILA</name>
<dbReference type="Proteomes" id="UP000663881">
    <property type="component" value="Unassembled WGS sequence"/>
</dbReference>
<dbReference type="SMART" id="SM00671">
    <property type="entry name" value="SEL1"/>
    <property type="match status" value="4"/>
</dbReference>
<dbReference type="PANTHER" id="PTHR44444:SF6">
    <property type="entry name" value="LAMININ G DOMAIN-CONTAINING PROTEIN"/>
    <property type="match status" value="1"/>
</dbReference>
<dbReference type="Gene3D" id="1.25.40.10">
    <property type="entry name" value="Tetratricopeptide repeat domain"/>
    <property type="match status" value="2"/>
</dbReference>
<dbReference type="PANTHER" id="PTHR44444">
    <property type="entry name" value="PROTEIN SEL-1 HOMOLOG 3"/>
    <property type="match status" value="1"/>
</dbReference>